<evidence type="ECO:0000313" key="7">
    <source>
        <dbReference type="EMBL" id="SHG77213.1"/>
    </source>
</evidence>
<evidence type="ECO:0000256" key="1">
    <source>
        <dbReference type="ARBA" id="ARBA00001924"/>
    </source>
</evidence>
<dbReference type="PANTHER" id="PTHR19372:SF7">
    <property type="entry name" value="SULFITE OXIDASE, MITOCHONDRIAL"/>
    <property type="match status" value="1"/>
</dbReference>
<dbReference type="InterPro" id="IPR005066">
    <property type="entry name" value="MoCF_OxRdtse_dimer"/>
</dbReference>
<evidence type="ECO:0000313" key="8">
    <source>
        <dbReference type="Proteomes" id="UP000189796"/>
    </source>
</evidence>
<evidence type="ECO:0000256" key="4">
    <source>
        <dbReference type="ARBA" id="ARBA00023002"/>
    </source>
</evidence>
<dbReference type="Pfam" id="PF03404">
    <property type="entry name" value="Mo-co_dimer"/>
    <property type="match status" value="1"/>
</dbReference>
<evidence type="ECO:0000256" key="2">
    <source>
        <dbReference type="ARBA" id="ARBA00022505"/>
    </source>
</evidence>
<dbReference type="EMBL" id="LT670817">
    <property type="protein sequence ID" value="SHG77213.1"/>
    <property type="molecule type" value="Genomic_DNA"/>
</dbReference>
<dbReference type="Gene3D" id="2.60.40.650">
    <property type="match status" value="1"/>
</dbReference>
<sequence length="367" mass="40823">MDMKSGNWSGTAIRPVGLIIRQKDPNNLEMPFDQLDEFITPSELFYIRSHFPTPEMDPVAYRLSISGAVRNELSLSYADIRAMPSRTCVATLECAGNSRVFMVPPVPGAQWELGAVGNAEWTGVPLSALLERAGVADEVCELVLEGADRGVPKEEPKPPGPISYARSIPLARAMEPDVLIAYQMNGQDLTPDHGYPLRAIVPGHYGMASVKWLTDIVAVTQPFQGYWQTSDYGYWDDSDGTPVRRPLAEMKLKSQIARPRVYERLQPNRPYTIFGAAWAADTDVAEIWISLDGGASWVQGDFLDPVNRHAWRRWKYDWITPAQPGRHTLLARATGADRRTQPDGHNPNFGSYVIDHPLPIEVFVAAP</sequence>
<dbReference type="PRINTS" id="PR00407">
    <property type="entry name" value="EUMOPTERIN"/>
</dbReference>
<name>A0A1M5MKB6_9BRAD</name>
<evidence type="ECO:0000259" key="6">
    <source>
        <dbReference type="Pfam" id="PF03404"/>
    </source>
</evidence>
<dbReference type="AlphaFoldDB" id="A0A1M5MKB6"/>
<evidence type="ECO:0000259" key="5">
    <source>
        <dbReference type="Pfam" id="PF00174"/>
    </source>
</evidence>
<dbReference type="GO" id="GO:0030151">
    <property type="term" value="F:molybdenum ion binding"/>
    <property type="evidence" value="ECO:0007669"/>
    <property type="project" value="InterPro"/>
</dbReference>
<accession>A0A1M5MKB6</accession>
<dbReference type="InterPro" id="IPR000572">
    <property type="entry name" value="OxRdtase_Mopterin-bd_dom"/>
</dbReference>
<dbReference type="InterPro" id="IPR008335">
    <property type="entry name" value="Mopterin_OxRdtase_euk"/>
</dbReference>
<organism evidence="7 8">
    <name type="scientific">Bradyrhizobium erythrophlei</name>
    <dbReference type="NCBI Taxonomy" id="1437360"/>
    <lineage>
        <taxon>Bacteria</taxon>
        <taxon>Pseudomonadati</taxon>
        <taxon>Pseudomonadota</taxon>
        <taxon>Alphaproteobacteria</taxon>
        <taxon>Hyphomicrobiales</taxon>
        <taxon>Nitrobacteraceae</taxon>
        <taxon>Bradyrhizobium</taxon>
    </lineage>
</organism>
<dbReference type="PANTHER" id="PTHR19372">
    <property type="entry name" value="SULFITE REDUCTASE"/>
    <property type="match status" value="1"/>
</dbReference>
<dbReference type="SUPFAM" id="SSF56524">
    <property type="entry name" value="Oxidoreductase molybdopterin-binding domain"/>
    <property type="match status" value="1"/>
</dbReference>
<dbReference type="InterPro" id="IPR036374">
    <property type="entry name" value="OxRdtase_Mopterin-bd_sf"/>
</dbReference>
<keyword evidence="2" id="KW-0500">Molybdenum</keyword>
<dbReference type="RefSeq" id="WP_197689300.1">
    <property type="nucleotide sequence ID" value="NZ_LT670817.1"/>
</dbReference>
<dbReference type="SUPFAM" id="SSF81296">
    <property type="entry name" value="E set domains"/>
    <property type="match status" value="1"/>
</dbReference>
<gene>
    <name evidence="7" type="ORF">SAMN05443248_2609</name>
</gene>
<keyword evidence="3" id="KW-0479">Metal-binding</keyword>
<evidence type="ECO:0000256" key="3">
    <source>
        <dbReference type="ARBA" id="ARBA00022723"/>
    </source>
</evidence>
<comment type="cofactor">
    <cofactor evidence="1">
        <name>Mo-molybdopterin</name>
        <dbReference type="ChEBI" id="CHEBI:71302"/>
    </cofactor>
</comment>
<dbReference type="GO" id="GO:0006790">
    <property type="term" value="P:sulfur compound metabolic process"/>
    <property type="evidence" value="ECO:0007669"/>
    <property type="project" value="TreeGrafter"/>
</dbReference>
<dbReference type="Gene3D" id="3.90.420.10">
    <property type="entry name" value="Oxidoreductase, molybdopterin-binding domain"/>
    <property type="match status" value="1"/>
</dbReference>
<dbReference type="Pfam" id="PF00174">
    <property type="entry name" value="Oxidored_molyb"/>
    <property type="match status" value="1"/>
</dbReference>
<dbReference type="GO" id="GO:0020037">
    <property type="term" value="F:heme binding"/>
    <property type="evidence" value="ECO:0007669"/>
    <property type="project" value="TreeGrafter"/>
</dbReference>
<reference evidence="7 8" key="1">
    <citation type="submission" date="2016-11" db="EMBL/GenBank/DDBJ databases">
        <authorList>
            <person name="Jaros S."/>
            <person name="Januszkiewicz K."/>
            <person name="Wedrychowicz H."/>
        </authorList>
    </citation>
    <scope>NUCLEOTIDE SEQUENCE [LARGE SCALE GENOMIC DNA]</scope>
    <source>
        <strain evidence="7 8">GAS138</strain>
    </source>
</reference>
<dbReference type="CDD" id="cd02110">
    <property type="entry name" value="SO_family_Moco_dimer"/>
    <property type="match status" value="1"/>
</dbReference>
<dbReference type="GO" id="GO:0043546">
    <property type="term" value="F:molybdopterin cofactor binding"/>
    <property type="evidence" value="ECO:0007669"/>
    <property type="project" value="TreeGrafter"/>
</dbReference>
<feature type="domain" description="Moybdenum cofactor oxidoreductase dimerisation" evidence="6">
    <location>
        <begin position="247"/>
        <end position="344"/>
    </location>
</feature>
<dbReference type="GO" id="GO:0008482">
    <property type="term" value="F:sulfite oxidase activity"/>
    <property type="evidence" value="ECO:0007669"/>
    <property type="project" value="TreeGrafter"/>
</dbReference>
<dbReference type="InterPro" id="IPR014756">
    <property type="entry name" value="Ig_E-set"/>
</dbReference>
<keyword evidence="4" id="KW-0560">Oxidoreductase</keyword>
<dbReference type="Proteomes" id="UP000189796">
    <property type="component" value="Chromosome I"/>
</dbReference>
<protein>
    <submittedName>
        <fullName evidence="7">DMSO/TMAO reductase YedYZ, molybdopterin-dependent catalytic subunit</fullName>
    </submittedName>
</protein>
<proteinExistence type="predicted"/>
<feature type="domain" description="Oxidoreductase molybdopterin-binding" evidence="5">
    <location>
        <begin position="50"/>
        <end position="227"/>
    </location>
</feature>